<dbReference type="FunFam" id="3.30.40.10:FF:000337">
    <property type="entry name" value="Zinc finger family protein"/>
    <property type="match status" value="1"/>
</dbReference>
<keyword evidence="7" id="KW-1185">Reference proteome</keyword>
<dbReference type="GO" id="GO:0016567">
    <property type="term" value="P:protein ubiquitination"/>
    <property type="evidence" value="ECO:0007669"/>
    <property type="project" value="TreeGrafter"/>
</dbReference>
<dbReference type="Pfam" id="PF12428">
    <property type="entry name" value="DUF3675"/>
    <property type="match status" value="1"/>
</dbReference>
<dbReference type="GO" id="GO:0008270">
    <property type="term" value="F:zinc ion binding"/>
    <property type="evidence" value="ECO:0007669"/>
    <property type="project" value="UniProtKB-KW"/>
</dbReference>
<feature type="domain" description="RING-CH-type" evidence="5">
    <location>
        <begin position="44"/>
        <end position="104"/>
    </location>
</feature>
<evidence type="ECO:0000313" key="6">
    <source>
        <dbReference type="EMBL" id="KAJ8480024.1"/>
    </source>
</evidence>
<proteinExistence type="predicted"/>
<keyword evidence="3" id="KW-0862">Zinc</keyword>
<feature type="transmembrane region" description="Helical" evidence="4">
    <location>
        <begin position="162"/>
        <end position="181"/>
    </location>
</feature>
<dbReference type="Proteomes" id="UP001222027">
    <property type="component" value="Unassembled WGS sequence"/>
</dbReference>
<reference evidence="6 7" key="1">
    <citation type="submission" date="2022-12" db="EMBL/GenBank/DDBJ databases">
        <title>Chromosome-scale assembly of the Ensete ventricosum genome.</title>
        <authorList>
            <person name="Dussert Y."/>
            <person name="Stocks J."/>
            <person name="Wendawek A."/>
            <person name="Woldeyes F."/>
            <person name="Nichols R.A."/>
            <person name="Borrell J.S."/>
        </authorList>
    </citation>
    <scope>NUCLEOTIDE SEQUENCE [LARGE SCALE GENOMIC DNA]</scope>
    <source>
        <strain evidence="7">cv. Maze</strain>
        <tissue evidence="6">Seeds</tissue>
    </source>
</reference>
<dbReference type="InterPro" id="IPR033275">
    <property type="entry name" value="MARCH-like"/>
</dbReference>
<accession>A0AAV8QXG7</accession>
<evidence type="ECO:0000256" key="3">
    <source>
        <dbReference type="ARBA" id="ARBA00022833"/>
    </source>
</evidence>
<sequence length="243" mass="27120">MGDHLALVVDDLLARPTLEAAAGNRKHAYVDVDTNTTSSSADPAASAKLKECRICHEEDQDSNMEIPCSCSGSLKYAHRLCVQRWCNQKGDTMCEICLQQFNPGYTTLPKLYDCGSTPMDFSWEISAQDLRDTQFITMFPSDHGAIDSGVGYRDYSRTSSTFCGRSVTVILMVLLVLRHALPLLISEDEQYSITLFSMLVLKTAGVLLTIFFILGIVSKVKRRRRHRVNWIALATSEGERSPE</sequence>
<name>A0AAV8QXG7_ENSVE</name>
<dbReference type="PANTHER" id="PTHR23012">
    <property type="entry name" value="RING/FYVE/PHD ZINC FINGER DOMAIN-CONTAINING"/>
    <property type="match status" value="1"/>
</dbReference>
<dbReference type="InterPro" id="IPR022143">
    <property type="entry name" value="DUF3675"/>
</dbReference>
<dbReference type="Gene3D" id="3.30.40.10">
    <property type="entry name" value="Zinc/RING finger domain, C3HC4 (zinc finger)"/>
    <property type="match status" value="1"/>
</dbReference>
<organism evidence="6 7">
    <name type="scientific">Ensete ventricosum</name>
    <name type="common">Abyssinian banana</name>
    <name type="synonym">Musa ensete</name>
    <dbReference type="NCBI Taxonomy" id="4639"/>
    <lineage>
        <taxon>Eukaryota</taxon>
        <taxon>Viridiplantae</taxon>
        <taxon>Streptophyta</taxon>
        <taxon>Embryophyta</taxon>
        <taxon>Tracheophyta</taxon>
        <taxon>Spermatophyta</taxon>
        <taxon>Magnoliopsida</taxon>
        <taxon>Liliopsida</taxon>
        <taxon>Zingiberales</taxon>
        <taxon>Musaceae</taxon>
        <taxon>Ensete</taxon>
    </lineage>
</organism>
<evidence type="ECO:0000256" key="4">
    <source>
        <dbReference type="SAM" id="Phobius"/>
    </source>
</evidence>
<keyword evidence="2" id="KW-0863">Zinc-finger</keyword>
<dbReference type="GO" id="GO:0016020">
    <property type="term" value="C:membrane"/>
    <property type="evidence" value="ECO:0007669"/>
    <property type="project" value="TreeGrafter"/>
</dbReference>
<comment type="caution">
    <text evidence="6">The sequence shown here is derived from an EMBL/GenBank/DDBJ whole genome shotgun (WGS) entry which is preliminary data.</text>
</comment>
<feature type="transmembrane region" description="Helical" evidence="4">
    <location>
        <begin position="193"/>
        <end position="217"/>
    </location>
</feature>
<evidence type="ECO:0000256" key="1">
    <source>
        <dbReference type="ARBA" id="ARBA00022723"/>
    </source>
</evidence>
<gene>
    <name evidence="6" type="ORF">OPV22_023751</name>
</gene>
<keyword evidence="1" id="KW-0479">Metal-binding</keyword>
<keyword evidence="4" id="KW-0472">Membrane</keyword>
<dbReference type="SUPFAM" id="SSF57850">
    <property type="entry name" value="RING/U-box"/>
    <property type="match status" value="1"/>
</dbReference>
<protein>
    <recommendedName>
        <fullName evidence="5">RING-CH-type domain-containing protein</fullName>
    </recommendedName>
</protein>
<evidence type="ECO:0000256" key="2">
    <source>
        <dbReference type="ARBA" id="ARBA00022771"/>
    </source>
</evidence>
<dbReference type="EMBL" id="JAQQAF010000006">
    <property type="protein sequence ID" value="KAJ8480024.1"/>
    <property type="molecule type" value="Genomic_DNA"/>
</dbReference>
<dbReference type="CDD" id="cd16495">
    <property type="entry name" value="RING_CH-C4HC3_MARCH"/>
    <property type="match status" value="1"/>
</dbReference>
<keyword evidence="4" id="KW-1133">Transmembrane helix</keyword>
<evidence type="ECO:0000259" key="5">
    <source>
        <dbReference type="PROSITE" id="PS51292"/>
    </source>
</evidence>
<evidence type="ECO:0000313" key="7">
    <source>
        <dbReference type="Proteomes" id="UP001222027"/>
    </source>
</evidence>
<dbReference type="GO" id="GO:0004842">
    <property type="term" value="F:ubiquitin-protein transferase activity"/>
    <property type="evidence" value="ECO:0007669"/>
    <property type="project" value="TreeGrafter"/>
</dbReference>
<dbReference type="PROSITE" id="PS51292">
    <property type="entry name" value="ZF_RING_CH"/>
    <property type="match status" value="1"/>
</dbReference>
<dbReference type="SMART" id="SM00744">
    <property type="entry name" value="RINGv"/>
    <property type="match status" value="1"/>
</dbReference>
<dbReference type="AlphaFoldDB" id="A0AAV8QXG7"/>
<dbReference type="PANTHER" id="PTHR23012:SF174">
    <property type="entry name" value="OS01G0121200 PROTEIN"/>
    <property type="match status" value="1"/>
</dbReference>
<dbReference type="InterPro" id="IPR013083">
    <property type="entry name" value="Znf_RING/FYVE/PHD"/>
</dbReference>
<dbReference type="InterPro" id="IPR011016">
    <property type="entry name" value="Znf_RING-CH"/>
</dbReference>
<dbReference type="Pfam" id="PF12906">
    <property type="entry name" value="RINGv"/>
    <property type="match status" value="1"/>
</dbReference>
<keyword evidence="4" id="KW-0812">Transmembrane</keyword>